<dbReference type="EMBL" id="LT618793">
    <property type="protein sequence ID" value="SCQ80134.1"/>
    <property type="molecule type" value="Genomic_DNA"/>
</dbReference>
<dbReference type="SUPFAM" id="SSF55729">
    <property type="entry name" value="Acyl-CoA N-acyltransferases (Nat)"/>
    <property type="match status" value="1"/>
</dbReference>
<evidence type="ECO:0000313" key="1">
    <source>
        <dbReference type="EMBL" id="SCQ80134.1"/>
    </source>
</evidence>
<dbReference type="InterPro" id="IPR000182">
    <property type="entry name" value="GNAT_dom"/>
</dbReference>
<dbReference type="Gene3D" id="3.40.630.30">
    <property type="match status" value="1"/>
</dbReference>
<keyword evidence="1" id="KW-0808">Transferase</keyword>
<dbReference type="Proteomes" id="UP000250080">
    <property type="component" value="Chromosome I"/>
</dbReference>
<dbReference type="PANTHER" id="PTHR42791">
    <property type="entry name" value="GNAT FAMILY ACETYLTRANSFERASE"/>
    <property type="match status" value="1"/>
</dbReference>
<dbReference type="PANTHER" id="PTHR42791:SF1">
    <property type="entry name" value="N-ACETYLTRANSFERASE DOMAIN-CONTAINING PROTEIN"/>
    <property type="match status" value="1"/>
</dbReference>
<proteinExistence type="predicted"/>
<name>A0A0A8TA18_9ACTN</name>
<gene>
    <name evidence="1" type="ORF">PFR_JS23_1579</name>
</gene>
<sequence>MPVIISPATREELAECAHLLMLGFASDPFIERIVPPGAGRRARLTRLYELTLRTGTFRTGVIDVARCEPDGAIVGAASWQAPNPKFSLARAVVQAVGCAVLLGPRQVLVARRLLARLEKAHPAQPNWYLEDIAVHPDARGAGIGAELLAHRLGPIDAGPPLACCLEATTPGAQRLYERFGFRPSRWLNITPDGYPMAMRRPVTSPR</sequence>
<dbReference type="CDD" id="cd04301">
    <property type="entry name" value="NAT_SF"/>
    <property type="match status" value="1"/>
</dbReference>
<dbReference type="InterPro" id="IPR052523">
    <property type="entry name" value="Trichothecene_AcTrans"/>
</dbReference>
<dbReference type="RefSeq" id="WP_052809099.1">
    <property type="nucleotide sequence ID" value="NZ_CCYN01000002.1"/>
</dbReference>
<dbReference type="AlphaFoldDB" id="A0A0A8TA18"/>
<dbReference type="GO" id="GO:0016747">
    <property type="term" value="F:acyltransferase activity, transferring groups other than amino-acyl groups"/>
    <property type="evidence" value="ECO:0007669"/>
    <property type="project" value="InterPro"/>
</dbReference>
<dbReference type="InterPro" id="IPR016181">
    <property type="entry name" value="Acyl_CoA_acyltransferase"/>
</dbReference>
<dbReference type="Pfam" id="PF13508">
    <property type="entry name" value="Acetyltransf_7"/>
    <property type="match status" value="1"/>
</dbReference>
<dbReference type="OrthoDB" id="3730944at2"/>
<accession>A0A0A8TA18</accession>
<reference evidence="1 2" key="1">
    <citation type="submission" date="2016-09" db="EMBL/GenBank/DDBJ databases">
        <authorList>
            <person name="Laine KS P."/>
        </authorList>
    </citation>
    <scope>NUCLEOTIDE SEQUENCE [LARGE SCALE GENOMIC DNA]</scope>
    <source>
        <strain evidence="1">PFRJS-23</strain>
    </source>
</reference>
<dbReference type="PROSITE" id="PS51186">
    <property type="entry name" value="GNAT"/>
    <property type="match status" value="1"/>
</dbReference>
<dbReference type="GeneID" id="61222599"/>
<organism evidence="1 2">
    <name type="scientific">Propionibacterium freudenreichii</name>
    <dbReference type="NCBI Taxonomy" id="1744"/>
    <lineage>
        <taxon>Bacteria</taxon>
        <taxon>Bacillati</taxon>
        <taxon>Actinomycetota</taxon>
        <taxon>Actinomycetes</taxon>
        <taxon>Propionibacteriales</taxon>
        <taxon>Propionibacteriaceae</taxon>
        <taxon>Propionibacterium</taxon>
    </lineage>
</organism>
<protein>
    <submittedName>
        <fullName evidence="1">Puromycin N-acetyltransferase</fullName>
    </submittedName>
</protein>
<evidence type="ECO:0000313" key="2">
    <source>
        <dbReference type="Proteomes" id="UP000250080"/>
    </source>
</evidence>